<dbReference type="PIRSF" id="PIRSF021292">
    <property type="entry name" value="Competence_ComGD"/>
    <property type="match status" value="1"/>
</dbReference>
<evidence type="ECO:0000256" key="1">
    <source>
        <dbReference type="SAM" id="Phobius"/>
    </source>
</evidence>
<dbReference type="Proteomes" id="UP001638015">
    <property type="component" value="Unassembled WGS sequence"/>
</dbReference>
<dbReference type="Gene3D" id="3.30.700.10">
    <property type="entry name" value="Glycoprotein, Type 4 Pilin"/>
    <property type="match status" value="1"/>
</dbReference>
<dbReference type="RefSeq" id="WP_410032704.1">
    <property type="nucleotide sequence ID" value="NZ_JBGMEH010000003.1"/>
</dbReference>
<dbReference type="InterPro" id="IPR045584">
    <property type="entry name" value="Pilin-like"/>
</dbReference>
<name>A0ABW9MVX7_9FIRM</name>
<sequence>MKKRGFALIELIAVLAIMSIFMGIGVFKLNIIDNFKAGNEIQTMINDVNFAKMKALSTGRPYNLVLTNNSYIIKPLGEESKDQVIRKDLKYLDIGFDENNFSKTITYTASGSVNNAGTVFIKRKDGLDIDKVYKLVVTVAGGHSRIEKNKEWVYFD</sequence>
<keyword evidence="1" id="KW-1133">Transmembrane helix</keyword>
<keyword evidence="1" id="KW-0472">Membrane</keyword>
<accession>A0ABW9MVX7</accession>
<protein>
    <submittedName>
        <fullName evidence="2">Tfp pilus assembly protein FimT/FimU</fullName>
    </submittedName>
</protein>
<gene>
    <name evidence="2" type="ORF">ACCQ40_04010</name>
</gene>
<dbReference type="InterPro" id="IPR012902">
    <property type="entry name" value="N_methyl_site"/>
</dbReference>
<feature type="transmembrane region" description="Helical" evidence="1">
    <location>
        <begin position="6"/>
        <end position="27"/>
    </location>
</feature>
<evidence type="ECO:0000313" key="2">
    <source>
        <dbReference type="EMBL" id="MFO3715956.1"/>
    </source>
</evidence>
<dbReference type="NCBIfam" id="TIGR02532">
    <property type="entry name" value="IV_pilin_GFxxxE"/>
    <property type="match status" value="1"/>
</dbReference>
<dbReference type="InterPro" id="IPR016785">
    <property type="entry name" value="ComGD"/>
</dbReference>
<evidence type="ECO:0000313" key="3">
    <source>
        <dbReference type="Proteomes" id="UP001638015"/>
    </source>
</evidence>
<dbReference type="Pfam" id="PF07963">
    <property type="entry name" value="N_methyl"/>
    <property type="match status" value="1"/>
</dbReference>
<proteinExistence type="predicted"/>
<keyword evidence="1" id="KW-0812">Transmembrane</keyword>
<dbReference type="EMBL" id="JBGMEH010000003">
    <property type="protein sequence ID" value="MFO3715956.1"/>
    <property type="molecule type" value="Genomic_DNA"/>
</dbReference>
<organism evidence="2 3">
    <name type="scientific">Anaerococcus cruorum</name>
    <dbReference type="NCBI Taxonomy" id="3115617"/>
    <lineage>
        <taxon>Bacteria</taxon>
        <taxon>Bacillati</taxon>
        <taxon>Bacillota</taxon>
        <taxon>Tissierellia</taxon>
        <taxon>Tissierellales</taxon>
        <taxon>Peptoniphilaceae</taxon>
        <taxon>Anaerococcus</taxon>
    </lineage>
</organism>
<reference evidence="2 3" key="1">
    <citation type="journal article" date="2025" name="Anaerobe">
        <title>Description of Anaerococcus kampingiae sp. nov., Anaerococcus groningensis sp. nov., Anaerococcus martiniensis sp. nov., and Anaerococcus cruorum sp. nov., isolated from human clinical specimens.</title>
        <authorList>
            <person name="Boiten K.E."/>
            <person name="Meijer J."/>
            <person name="van Wezel E.M."/>
            <person name="Veloo A.C.M."/>
        </authorList>
    </citation>
    <scope>NUCLEOTIDE SEQUENCE [LARGE SCALE GENOMIC DNA]</scope>
    <source>
        <strain evidence="2 3">ENR1039</strain>
    </source>
</reference>
<comment type="caution">
    <text evidence="2">The sequence shown here is derived from an EMBL/GenBank/DDBJ whole genome shotgun (WGS) entry which is preliminary data.</text>
</comment>
<dbReference type="SUPFAM" id="SSF54523">
    <property type="entry name" value="Pili subunits"/>
    <property type="match status" value="1"/>
</dbReference>
<keyword evidence="3" id="KW-1185">Reference proteome</keyword>